<dbReference type="EMBL" id="HG964446">
    <property type="protein sequence ID" value="CDO88889.1"/>
    <property type="molecule type" value="Genomic_DNA"/>
</dbReference>
<dbReference type="SMART" id="SM00849">
    <property type="entry name" value="Lactamase_B"/>
    <property type="match status" value="1"/>
</dbReference>
<dbReference type="PANTHER" id="PTHR42951:SF4">
    <property type="entry name" value="ACYL-COENZYME A THIOESTERASE MBLAC2"/>
    <property type="match status" value="1"/>
</dbReference>
<feature type="domain" description="Metallo-beta-lactamase" evidence="1">
    <location>
        <begin position="93"/>
        <end position="286"/>
    </location>
</feature>
<dbReference type="eggNOG" id="COG0491">
    <property type="taxonomic scope" value="Bacteria"/>
</dbReference>
<reference evidence="2" key="1">
    <citation type="journal article" date="2014" name="Genome Announc.">
        <title>Draft Genome Sequence of Mycobacterium triplex DSM 44626.</title>
        <authorList>
            <person name="Sassi M."/>
            <person name="Croce O."/>
            <person name="Robert C."/>
            <person name="Raoult D."/>
            <person name="Drancourt M."/>
        </authorList>
    </citation>
    <scope>NUCLEOTIDE SEQUENCE [LARGE SCALE GENOMIC DNA]</scope>
    <source>
        <strain evidence="2">DSM 44626</strain>
    </source>
</reference>
<dbReference type="InterPro" id="IPR001279">
    <property type="entry name" value="Metallo-B-lactamas"/>
</dbReference>
<sequence length="307" mass="33623">MLGDGGATELEPVAELPGGKLLARQNLPPLSSHRIRQDEKKRSEVATLRHYMSEIPDTPTTRVIADNAKLLTMRFAWERLTPSVYRCRVPFCDVTVGLIRGRDGALLVDTATTLTEAGAIEEDVRQLTTCSVTHIVLTHKHFDHVLGSSFFTDAEIHCAPEVADYLTTAHDQIRADALGYGADAAEIDRAIAALRPPRRGLYDAVIDLGDRDVRVTHPGRGHTTSDLIVVVPGLDDHDRHVVFAGDLVEESADPAIDADSDVAAWPATLDRVRAIGGHDAIYVPGHGKIVDADFIRRQRAWLQQRSS</sequence>
<dbReference type="Pfam" id="PF00753">
    <property type="entry name" value="Lactamase_B"/>
    <property type="match status" value="1"/>
</dbReference>
<protein>
    <submittedName>
        <fullName evidence="2">Metallo-beta-lactamase</fullName>
    </submittedName>
</protein>
<dbReference type="AlphaFoldDB" id="A0A024JZ99"/>
<reference evidence="2" key="2">
    <citation type="submission" date="2014-04" db="EMBL/GenBank/DDBJ databases">
        <authorList>
            <person name="Xu Y.W."/>
            <person name="Yang Q."/>
        </authorList>
    </citation>
    <scope>NUCLEOTIDE SEQUENCE</scope>
    <source>
        <strain evidence="2">DSM 44626</strain>
    </source>
</reference>
<accession>A0A024JZ99</accession>
<name>A0A024JZ99_9MYCO</name>
<dbReference type="FunFam" id="3.60.15.10:FF:000073">
    <property type="entry name" value="MBL fold metallo-hydrolase"/>
    <property type="match status" value="1"/>
</dbReference>
<dbReference type="CDD" id="cd16282">
    <property type="entry name" value="metallo-hydrolase-like_MBL-fold"/>
    <property type="match status" value="1"/>
</dbReference>
<dbReference type="Proteomes" id="UP000028880">
    <property type="component" value="Unassembled WGS sequence"/>
</dbReference>
<dbReference type="PANTHER" id="PTHR42951">
    <property type="entry name" value="METALLO-BETA-LACTAMASE DOMAIN-CONTAINING"/>
    <property type="match status" value="1"/>
</dbReference>
<dbReference type="STRING" id="47839.BN973_03259"/>
<organism evidence="2">
    <name type="scientific">Mycobacterium triplex</name>
    <dbReference type="NCBI Taxonomy" id="47839"/>
    <lineage>
        <taxon>Bacteria</taxon>
        <taxon>Bacillati</taxon>
        <taxon>Actinomycetota</taxon>
        <taxon>Actinomycetes</taxon>
        <taxon>Mycobacteriales</taxon>
        <taxon>Mycobacteriaceae</taxon>
        <taxon>Mycobacterium</taxon>
        <taxon>Mycobacterium simiae complex</taxon>
    </lineage>
</organism>
<proteinExistence type="predicted"/>
<dbReference type="InterPro" id="IPR036866">
    <property type="entry name" value="RibonucZ/Hydroxyglut_hydro"/>
</dbReference>
<evidence type="ECO:0000259" key="1">
    <source>
        <dbReference type="SMART" id="SM00849"/>
    </source>
</evidence>
<gene>
    <name evidence="2" type="ORF">BN973_03259</name>
</gene>
<dbReference type="Gene3D" id="3.60.15.10">
    <property type="entry name" value="Ribonuclease Z/Hydroxyacylglutathione hydrolase-like"/>
    <property type="match status" value="1"/>
</dbReference>
<dbReference type="HOGENOM" id="CLU_056342_5_0_11"/>
<dbReference type="SUPFAM" id="SSF56281">
    <property type="entry name" value="Metallo-hydrolase/oxidoreductase"/>
    <property type="match status" value="1"/>
</dbReference>
<dbReference type="InterPro" id="IPR050855">
    <property type="entry name" value="NDM-1-like"/>
</dbReference>
<evidence type="ECO:0000313" key="2">
    <source>
        <dbReference type="EMBL" id="CDO88889.1"/>
    </source>
</evidence>